<comment type="similarity">
    <text evidence="1 3">Belongs to the short-chain dehydrogenases/reductases (SDR) family.</text>
</comment>
<evidence type="ECO:0000256" key="4">
    <source>
        <dbReference type="SAM" id="SignalP"/>
    </source>
</evidence>
<dbReference type="InterPro" id="IPR002347">
    <property type="entry name" value="SDR_fam"/>
</dbReference>
<dbReference type="GO" id="GO:0016491">
    <property type="term" value="F:oxidoreductase activity"/>
    <property type="evidence" value="ECO:0007669"/>
    <property type="project" value="UniProtKB-KW"/>
</dbReference>
<dbReference type="PRINTS" id="PR00081">
    <property type="entry name" value="GDHRDH"/>
</dbReference>
<protein>
    <submittedName>
        <fullName evidence="6">Short-subunit dehydrogenase</fullName>
    </submittedName>
</protein>
<feature type="chain" id="PRO_5016374062" evidence="4">
    <location>
        <begin position="21"/>
        <end position="262"/>
    </location>
</feature>
<dbReference type="PROSITE" id="PS00061">
    <property type="entry name" value="ADH_SHORT"/>
    <property type="match status" value="1"/>
</dbReference>
<sequence length="262" mass="28643">MKIVLITGAASGLGWALAQAFFARGDAVVLTDVNAALLAEREGALGDPARVAARAGDITDAAFRLALVEHVRERFGRLDTLVNNAGITHRSLVTATDPAVFDKVMAVDWQAPVHLTCAALPLLTEARGCIVNVGSMAGWMPVLGRAAYCAAKGALTQFFEVLRCEVQDRGIHVLNVYPSFLDTPIEHNALGGDGRPAQHRRSMVGQMRSAGWMAGLIVDAEARRRPWLFPDRLSWFGSVLWRLWPSRYLAIMRRRFAVELAQ</sequence>
<evidence type="ECO:0000256" key="3">
    <source>
        <dbReference type="RuleBase" id="RU000363"/>
    </source>
</evidence>
<reference evidence="6 7" key="1">
    <citation type="submission" date="2018-04" db="EMBL/GenBank/DDBJ databases">
        <title>Genomic Encyclopedia of Type Strains, Phase IV (KMG-IV): sequencing the most valuable type-strain genomes for metagenomic binning, comparative biology and taxonomic classification.</title>
        <authorList>
            <person name="Goeker M."/>
        </authorList>
    </citation>
    <scope>NUCLEOTIDE SEQUENCE [LARGE SCALE GENOMIC DNA]</scope>
    <source>
        <strain evidence="6 7">DSM 104150</strain>
    </source>
</reference>
<evidence type="ECO:0000259" key="5">
    <source>
        <dbReference type="SMART" id="SM00822"/>
    </source>
</evidence>
<name>A0A318EEM1_9GAMM</name>
<dbReference type="AlphaFoldDB" id="A0A318EEM1"/>
<dbReference type="InterPro" id="IPR036291">
    <property type="entry name" value="NAD(P)-bd_dom_sf"/>
</dbReference>
<organism evidence="6 7">
    <name type="scientific">Sinimarinibacterium flocculans</name>
    <dbReference type="NCBI Taxonomy" id="985250"/>
    <lineage>
        <taxon>Bacteria</taxon>
        <taxon>Pseudomonadati</taxon>
        <taxon>Pseudomonadota</taxon>
        <taxon>Gammaproteobacteria</taxon>
        <taxon>Nevskiales</taxon>
        <taxon>Nevskiaceae</taxon>
        <taxon>Sinimarinibacterium</taxon>
    </lineage>
</organism>
<dbReference type="Pfam" id="PF00106">
    <property type="entry name" value="adh_short"/>
    <property type="match status" value="1"/>
</dbReference>
<comment type="caution">
    <text evidence="6">The sequence shown here is derived from an EMBL/GenBank/DDBJ whole genome shotgun (WGS) entry which is preliminary data.</text>
</comment>
<dbReference type="Proteomes" id="UP000248330">
    <property type="component" value="Unassembled WGS sequence"/>
</dbReference>
<accession>A0A318EEM1</accession>
<proteinExistence type="inferred from homology"/>
<dbReference type="SMART" id="SM00822">
    <property type="entry name" value="PKS_KR"/>
    <property type="match status" value="1"/>
</dbReference>
<keyword evidence="2" id="KW-0560">Oxidoreductase</keyword>
<keyword evidence="7" id="KW-1185">Reference proteome</keyword>
<dbReference type="EMBL" id="QICN01000001">
    <property type="protein sequence ID" value="PXV71229.1"/>
    <property type="molecule type" value="Genomic_DNA"/>
</dbReference>
<dbReference type="Gene3D" id="3.40.50.720">
    <property type="entry name" value="NAD(P)-binding Rossmann-like Domain"/>
    <property type="match status" value="1"/>
</dbReference>
<dbReference type="PANTHER" id="PTHR44196:SF1">
    <property type="entry name" value="DEHYDROGENASE_REDUCTASE SDR FAMILY MEMBER 7B"/>
    <property type="match status" value="1"/>
</dbReference>
<dbReference type="PRINTS" id="PR00080">
    <property type="entry name" value="SDRFAMILY"/>
</dbReference>
<feature type="domain" description="Ketoreductase" evidence="5">
    <location>
        <begin position="2"/>
        <end position="183"/>
    </location>
</feature>
<evidence type="ECO:0000256" key="1">
    <source>
        <dbReference type="ARBA" id="ARBA00006484"/>
    </source>
</evidence>
<evidence type="ECO:0000256" key="2">
    <source>
        <dbReference type="ARBA" id="ARBA00023002"/>
    </source>
</evidence>
<feature type="signal peptide" evidence="4">
    <location>
        <begin position="1"/>
        <end position="20"/>
    </location>
</feature>
<dbReference type="InterPro" id="IPR057326">
    <property type="entry name" value="KR_dom"/>
</dbReference>
<dbReference type="InterPro" id="IPR020904">
    <property type="entry name" value="Sc_DH/Rdtase_CS"/>
</dbReference>
<dbReference type="RefSeq" id="WP_110263366.1">
    <property type="nucleotide sequence ID" value="NZ_CAKZQT010000007.1"/>
</dbReference>
<dbReference type="PANTHER" id="PTHR44196">
    <property type="entry name" value="DEHYDROGENASE/REDUCTASE SDR FAMILY MEMBER 7B"/>
    <property type="match status" value="1"/>
</dbReference>
<evidence type="ECO:0000313" key="7">
    <source>
        <dbReference type="Proteomes" id="UP000248330"/>
    </source>
</evidence>
<gene>
    <name evidence="6" type="ORF">C8D93_101274</name>
</gene>
<evidence type="ECO:0000313" key="6">
    <source>
        <dbReference type="EMBL" id="PXV71229.1"/>
    </source>
</evidence>
<keyword evidence="4" id="KW-0732">Signal</keyword>
<dbReference type="SUPFAM" id="SSF51735">
    <property type="entry name" value="NAD(P)-binding Rossmann-fold domains"/>
    <property type="match status" value="1"/>
</dbReference>
<dbReference type="GO" id="GO:0016020">
    <property type="term" value="C:membrane"/>
    <property type="evidence" value="ECO:0007669"/>
    <property type="project" value="TreeGrafter"/>
</dbReference>
<dbReference type="OrthoDB" id="6503536at2"/>